<keyword evidence="5 10" id="KW-0547">Nucleotide-binding</keyword>
<keyword evidence="6 10" id="KW-0067">ATP-binding</keyword>
<dbReference type="InterPro" id="IPR004101">
    <property type="entry name" value="Mur_ligase_C"/>
</dbReference>
<dbReference type="GO" id="GO:0005524">
    <property type="term" value="F:ATP binding"/>
    <property type="evidence" value="ECO:0007669"/>
    <property type="project" value="UniProtKB-KW"/>
</dbReference>
<proteinExistence type="inferred from homology"/>
<dbReference type="InterPro" id="IPR013221">
    <property type="entry name" value="Mur_ligase_cen"/>
</dbReference>
<dbReference type="EC" id="6.3.2.17" evidence="2"/>
<organism evidence="13">
    <name type="scientific">candidate division WOR-3 bacterium</name>
    <dbReference type="NCBI Taxonomy" id="2052148"/>
    <lineage>
        <taxon>Bacteria</taxon>
        <taxon>Bacteria division WOR-3</taxon>
    </lineage>
</organism>
<evidence type="ECO:0000256" key="10">
    <source>
        <dbReference type="PIRNR" id="PIRNR001563"/>
    </source>
</evidence>
<evidence type="ECO:0000256" key="4">
    <source>
        <dbReference type="ARBA" id="ARBA00022723"/>
    </source>
</evidence>
<evidence type="ECO:0000313" key="13">
    <source>
        <dbReference type="EMBL" id="HGK63881.1"/>
    </source>
</evidence>
<comment type="similarity">
    <text evidence="1 10">Belongs to the folylpolyglutamate synthase family.</text>
</comment>
<feature type="domain" description="Mur ligase central" evidence="12">
    <location>
        <begin position="52"/>
        <end position="274"/>
    </location>
</feature>
<dbReference type="PIRSF" id="PIRSF001563">
    <property type="entry name" value="Folylpolyglu_synth"/>
    <property type="match status" value="1"/>
</dbReference>
<dbReference type="InterPro" id="IPR001645">
    <property type="entry name" value="Folylpolyglutamate_synth"/>
</dbReference>
<evidence type="ECO:0000259" key="12">
    <source>
        <dbReference type="Pfam" id="PF08245"/>
    </source>
</evidence>
<evidence type="ECO:0000256" key="8">
    <source>
        <dbReference type="ARBA" id="ARBA00030592"/>
    </source>
</evidence>
<keyword evidence="7" id="KW-0460">Magnesium</keyword>
<feature type="domain" description="Mur ligase C-terminal" evidence="11">
    <location>
        <begin position="305"/>
        <end position="427"/>
    </location>
</feature>
<evidence type="ECO:0000256" key="7">
    <source>
        <dbReference type="ARBA" id="ARBA00022842"/>
    </source>
</evidence>
<sequence>MDSYKKAIIFLSSLINYERKKANYNDFKLIRFLNFLSEIGNPHLYLKNPILIAGTKGKGSTANLLATCLKECGYKVGLYTSPHLITFRERIMFQNQLIEKNEFTELIFHLKKTIIKHKLTFFEALTAIAFLYFVKKEPDFTVLEVGLGGRLDATNVVKPIVSIICRIDYDHTEILGDTLTKIAYEKAGIIHFQTPLITFRQKKSVDKIFRKVCLEKNAEIFYSDDFFSFQLIEISPAGTTFCVKFLKNSFGNNLKEDILHTNLIGEFQKENIGLTLTTLHFLHKDYKLINYSNIKKAINNVPLLGRISYISHNGGFIIVDTAHNPISIKCLKETLKKMNRAKKYYFLFGVSKDKNIYKMLKILKPIAKEIVLTKAKTKRAASLKLLKKIAKVLKINHQTFCVVRRAFDYIFKKANKEKGLVVVTGSFYLAGDVLRLINHSDK</sequence>
<dbReference type="GO" id="GO:0005737">
    <property type="term" value="C:cytoplasm"/>
    <property type="evidence" value="ECO:0007669"/>
    <property type="project" value="TreeGrafter"/>
</dbReference>
<evidence type="ECO:0000256" key="9">
    <source>
        <dbReference type="ARBA" id="ARBA00047493"/>
    </source>
</evidence>
<dbReference type="InterPro" id="IPR036615">
    <property type="entry name" value="Mur_ligase_C_dom_sf"/>
</dbReference>
<comment type="caution">
    <text evidence="13">The sequence shown here is derived from an EMBL/GenBank/DDBJ whole genome shotgun (WGS) entry which is preliminary data.</text>
</comment>
<dbReference type="InterPro" id="IPR018109">
    <property type="entry name" value="Folylpolyglutamate_synth_CS"/>
</dbReference>
<name>A0A7V3ZVC8_UNCW3</name>
<comment type="catalytic activity">
    <reaction evidence="9">
        <text>(6S)-5,6,7,8-tetrahydrofolyl-(gamma-L-Glu)(n) + L-glutamate + ATP = (6S)-5,6,7,8-tetrahydrofolyl-(gamma-L-Glu)(n+1) + ADP + phosphate + H(+)</text>
        <dbReference type="Rhea" id="RHEA:10580"/>
        <dbReference type="Rhea" id="RHEA-COMP:14738"/>
        <dbReference type="Rhea" id="RHEA-COMP:14740"/>
        <dbReference type="ChEBI" id="CHEBI:15378"/>
        <dbReference type="ChEBI" id="CHEBI:29985"/>
        <dbReference type="ChEBI" id="CHEBI:30616"/>
        <dbReference type="ChEBI" id="CHEBI:43474"/>
        <dbReference type="ChEBI" id="CHEBI:141005"/>
        <dbReference type="ChEBI" id="CHEBI:456216"/>
        <dbReference type="EC" id="6.3.2.17"/>
    </reaction>
</comment>
<dbReference type="GO" id="GO:0004326">
    <property type="term" value="F:tetrahydrofolylpolyglutamate synthase activity"/>
    <property type="evidence" value="ECO:0007669"/>
    <property type="project" value="UniProtKB-EC"/>
</dbReference>
<dbReference type="NCBIfam" id="TIGR01499">
    <property type="entry name" value="folC"/>
    <property type="match status" value="1"/>
</dbReference>
<dbReference type="GO" id="GO:0046872">
    <property type="term" value="F:metal ion binding"/>
    <property type="evidence" value="ECO:0007669"/>
    <property type="project" value="UniProtKB-KW"/>
</dbReference>
<dbReference type="PROSITE" id="PS01012">
    <property type="entry name" value="FOLYLPOLYGLU_SYNT_2"/>
    <property type="match status" value="1"/>
</dbReference>
<evidence type="ECO:0000259" key="11">
    <source>
        <dbReference type="Pfam" id="PF02875"/>
    </source>
</evidence>
<keyword evidence="3 10" id="KW-0436">Ligase</keyword>
<reference evidence="13" key="1">
    <citation type="journal article" date="2020" name="mSystems">
        <title>Genome- and Community-Level Interaction Insights into Carbon Utilization and Element Cycling Functions of Hydrothermarchaeota in Hydrothermal Sediment.</title>
        <authorList>
            <person name="Zhou Z."/>
            <person name="Liu Y."/>
            <person name="Xu W."/>
            <person name="Pan J."/>
            <person name="Luo Z.H."/>
            <person name="Li M."/>
        </authorList>
    </citation>
    <scope>NUCLEOTIDE SEQUENCE [LARGE SCALE GENOMIC DNA]</scope>
    <source>
        <strain evidence="13">SpSt-697</strain>
    </source>
</reference>
<protein>
    <recommendedName>
        <fullName evidence="2">tetrahydrofolate synthase</fullName>
        <ecNumber evidence="2">6.3.2.17</ecNumber>
    </recommendedName>
    <alternativeName>
        <fullName evidence="8">Tetrahydrofolylpolyglutamate synthase</fullName>
    </alternativeName>
</protein>
<evidence type="ECO:0000256" key="5">
    <source>
        <dbReference type="ARBA" id="ARBA00022741"/>
    </source>
</evidence>
<dbReference type="InterPro" id="IPR036565">
    <property type="entry name" value="Mur-like_cat_sf"/>
</dbReference>
<dbReference type="Pfam" id="PF02875">
    <property type="entry name" value="Mur_ligase_C"/>
    <property type="match status" value="1"/>
</dbReference>
<dbReference type="EMBL" id="DTDR01000120">
    <property type="protein sequence ID" value="HGK63881.1"/>
    <property type="molecule type" value="Genomic_DNA"/>
</dbReference>
<evidence type="ECO:0000256" key="2">
    <source>
        <dbReference type="ARBA" id="ARBA00013025"/>
    </source>
</evidence>
<dbReference type="Pfam" id="PF08245">
    <property type="entry name" value="Mur_ligase_M"/>
    <property type="match status" value="1"/>
</dbReference>
<gene>
    <name evidence="13" type="ORF">ENU74_04755</name>
</gene>
<dbReference type="AlphaFoldDB" id="A0A7V3ZVC8"/>
<dbReference type="GO" id="GO:0008841">
    <property type="term" value="F:dihydrofolate synthase activity"/>
    <property type="evidence" value="ECO:0007669"/>
    <property type="project" value="TreeGrafter"/>
</dbReference>
<dbReference type="Gene3D" id="3.90.190.20">
    <property type="entry name" value="Mur ligase, C-terminal domain"/>
    <property type="match status" value="1"/>
</dbReference>
<keyword evidence="4" id="KW-0479">Metal-binding</keyword>
<accession>A0A7V3ZVC8</accession>
<dbReference type="SUPFAM" id="SSF53623">
    <property type="entry name" value="MurD-like peptide ligases, catalytic domain"/>
    <property type="match status" value="1"/>
</dbReference>
<dbReference type="SUPFAM" id="SSF53244">
    <property type="entry name" value="MurD-like peptide ligases, peptide-binding domain"/>
    <property type="match status" value="1"/>
</dbReference>
<dbReference type="PANTHER" id="PTHR11136">
    <property type="entry name" value="FOLYLPOLYGLUTAMATE SYNTHASE-RELATED"/>
    <property type="match status" value="1"/>
</dbReference>
<evidence type="ECO:0000256" key="6">
    <source>
        <dbReference type="ARBA" id="ARBA00022840"/>
    </source>
</evidence>
<evidence type="ECO:0000256" key="1">
    <source>
        <dbReference type="ARBA" id="ARBA00008276"/>
    </source>
</evidence>
<evidence type="ECO:0000256" key="3">
    <source>
        <dbReference type="ARBA" id="ARBA00022598"/>
    </source>
</evidence>
<dbReference type="Gene3D" id="3.40.1190.10">
    <property type="entry name" value="Mur-like, catalytic domain"/>
    <property type="match status" value="1"/>
</dbReference>
<dbReference type="PANTHER" id="PTHR11136:SF0">
    <property type="entry name" value="DIHYDROFOLATE SYNTHETASE-RELATED"/>
    <property type="match status" value="1"/>
</dbReference>